<protein>
    <submittedName>
        <fullName evidence="5">C6 transcription factor</fullName>
    </submittedName>
</protein>
<evidence type="ECO:0000313" key="6">
    <source>
        <dbReference type="Proteomes" id="UP001281614"/>
    </source>
</evidence>
<reference evidence="5" key="1">
    <citation type="submission" date="2023-02" db="EMBL/GenBank/DDBJ databases">
        <title>Colletotrichum kahawae CIFC_Que2 genome sequencing and assembly.</title>
        <authorList>
            <person name="Baroncelli R."/>
        </authorList>
    </citation>
    <scope>NUCLEOTIDE SEQUENCE</scope>
    <source>
        <strain evidence="5">CIFC_Que2</strain>
    </source>
</reference>
<proteinExistence type="predicted"/>
<name>A0AAD9YGZ7_COLKA</name>
<comment type="subcellular location">
    <subcellularLocation>
        <location evidence="1">Nucleus</location>
    </subcellularLocation>
</comment>
<dbReference type="CDD" id="cd00067">
    <property type="entry name" value="GAL4"/>
    <property type="match status" value="1"/>
</dbReference>
<dbReference type="PROSITE" id="PS50048">
    <property type="entry name" value="ZN2_CY6_FUNGAL_2"/>
    <property type="match status" value="1"/>
</dbReference>
<evidence type="ECO:0000256" key="2">
    <source>
        <dbReference type="ARBA" id="ARBA00023242"/>
    </source>
</evidence>
<feature type="compositionally biased region" description="Polar residues" evidence="3">
    <location>
        <begin position="662"/>
        <end position="682"/>
    </location>
</feature>
<feature type="compositionally biased region" description="Acidic residues" evidence="3">
    <location>
        <begin position="683"/>
        <end position="698"/>
    </location>
</feature>
<evidence type="ECO:0000256" key="3">
    <source>
        <dbReference type="SAM" id="MobiDB-lite"/>
    </source>
</evidence>
<dbReference type="SMART" id="SM00066">
    <property type="entry name" value="GAL4"/>
    <property type="match status" value="1"/>
</dbReference>
<dbReference type="PANTHER" id="PTHR31001">
    <property type="entry name" value="UNCHARACTERIZED TRANSCRIPTIONAL REGULATORY PROTEIN"/>
    <property type="match status" value="1"/>
</dbReference>
<dbReference type="InterPro" id="IPR050613">
    <property type="entry name" value="Sec_Metabolite_Reg"/>
</dbReference>
<dbReference type="GO" id="GO:0008270">
    <property type="term" value="F:zinc ion binding"/>
    <property type="evidence" value="ECO:0007669"/>
    <property type="project" value="InterPro"/>
</dbReference>
<sequence length="698" mass="79273">MATPSTKDNLAPQPEFGKILFNKPCSTCRRRKVKCDRQLPCGTCGKNGTAATCTYDVPREGTPESQQRLQERVARLEREIEELKGMAARGEPLRPPKIPLLSTTPSSFSEYNSIEESMAGDPGIQVDDENVSFYLGPNYWLNIQEYNYEPRHLYRIESDKTGKNPDSPTAWPIGRNPALPDMSHFHLDPEKEDILTDLFFAHVEPFIRMSHNAYWRQQITDFRVGVSKIPVDVEAAMFTTQALTVAALPAVVIQEKLGKAKEDVLRHLQEASQLALERADILRSRKLLAFVALLYHIQMKFITGDGEIAVSLLGLAGRFGTRIGLHRDPGHYPTYTPWVTNMRRRIWGHFELLDNPVYNLEGADSGLPFISDTQPATNANDSQWVPTRFAKPSSAPSDQEGITDMSFVLVRQCLSKTMQSIARRRTGSSPEELGRIVEQTENFLTTKFMSHVVAANPSHAIMLSYYKGSMKSMRLLIHQLHAQRTFGPEPDYREKYYQECVEILEEIERGESIALQNHWGWFYRWPTTPCLIYNVLIGLRDQSNHPITDRAWRQINVVFRRHKNEDISMRKFAAWRVIEELCEEAIHYHKQRSHQGAWYTHRLDTLGPTSTAKGKETLSLENATVDDILGDVRMFGQPSASHTAVMGGPGYFAAQPVLQPMSFTSWGQPPQATVPSQFPTNADSDDEEEEDDDDDEEM</sequence>
<dbReference type="GO" id="GO:0005634">
    <property type="term" value="C:nucleus"/>
    <property type="evidence" value="ECO:0007669"/>
    <property type="project" value="UniProtKB-SubCell"/>
</dbReference>
<dbReference type="AlphaFoldDB" id="A0AAD9YGZ7"/>
<dbReference type="GO" id="GO:0000981">
    <property type="term" value="F:DNA-binding transcription factor activity, RNA polymerase II-specific"/>
    <property type="evidence" value="ECO:0007669"/>
    <property type="project" value="InterPro"/>
</dbReference>
<dbReference type="PANTHER" id="PTHR31001:SF85">
    <property type="entry name" value="ZN(II)2CYS6 TRANSCRIPTION FACTOR (EUROFUNG)"/>
    <property type="match status" value="1"/>
</dbReference>
<dbReference type="SUPFAM" id="SSF57701">
    <property type="entry name" value="Zn2/Cys6 DNA-binding domain"/>
    <property type="match status" value="1"/>
</dbReference>
<dbReference type="EMBL" id="VYYT01000156">
    <property type="protein sequence ID" value="KAK2762040.1"/>
    <property type="molecule type" value="Genomic_DNA"/>
</dbReference>
<dbReference type="Pfam" id="PF00172">
    <property type="entry name" value="Zn_clus"/>
    <property type="match status" value="1"/>
</dbReference>
<evidence type="ECO:0000256" key="1">
    <source>
        <dbReference type="ARBA" id="ARBA00004123"/>
    </source>
</evidence>
<comment type="caution">
    <text evidence="5">The sequence shown here is derived from an EMBL/GenBank/DDBJ whole genome shotgun (WGS) entry which is preliminary data.</text>
</comment>
<dbReference type="CDD" id="cd12148">
    <property type="entry name" value="fungal_TF_MHR"/>
    <property type="match status" value="1"/>
</dbReference>
<dbReference type="InterPro" id="IPR036864">
    <property type="entry name" value="Zn2-C6_fun-type_DNA-bd_sf"/>
</dbReference>
<dbReference type="Gene3D" id="4.10.240.10">
    <property type="entry name" value="Zn(2)-C6 fungal-type DNA-binding domain"/>
    <property type="match status" value="1"/>
</dbReference>
<dbReference type="InterPro" id="IPR001138">
    <property type="entry name" value="Zn2Cys6_DnaBD"/>
</dbReference>
<keyword evidence="6" id="KW-1185">Reference proteome</keyword>
<dbReference type="Proteomes" id="UP001281614">
    <property type="component" value="Unassembled WGS sequence"/>
</dbReference>
<keyword evidence="2" id="KW-0539">Nucleus</keyword>
<evidence type="ECO:0000259" key="4">
    <source>
        <dbReference type="PROSITE" id="PS50048"/>
    </source>
</evidence>
<evidence type="ECO:0000313" key="5">
    <source>
        <dbReference type="EMBL" id="KAK2762040.1"/>
    </source>
</evidence>
<organism evidence="5 6">
    <name type="scientific">Colletotrichum kahawae</name>
    <name type="common">Coffee berry disease fungus</name>
    <dbReference type="NCBI Taxonomy" id="34407"/>
    <lineage>
        <taxon>Eukaryota</taxon>
        <taxon>Fungi</taxon>
        <taxon>Dikarya</taxon>
        <taxon>Ascomycota</taxon>
        <taxon>Pezizomycotina</taxon>
        <taxon>Sordariomycetes</taxon>
        <taxon>Hypocreomycetidae</taxon>
        <taxon>Glomerellales</taxon>
        <taxon>Glomerellaceae</taxon>
        <taxon>Colletotrichum</taxon>
        <taxon>Colletotrichum gloeosporioides species complex</taxon>
    </lineage>
</organism>
<gene>
    <name evidence="5" type="ORF">CKAH01_16237</name>
</gene>
<dbReference type="PROSITE" id="PS00463">
    <property type="entry name" value="ZN2_CY6_FUNGAL_1"/>
    <property type="match status" value="1"/>
</dbReference>
<feature type="region of interest" description="Disordered" evidence="3">
    <location>
        <begin position="662"/>
        <end position="698"/>
    </location>
</feature>
<accession>A0AAD9YGZ7</accession>
<feature type="domain" description="Zn(2)-C6 fungal-type" evidence="4">
    <location>
        <begin position="24"/>
        <end position="55"/>
    </location>
</feature>